<evidence type="ECO:0000256" key="3">
    <source>
        <dbReference type="ARBA" id="ARBA00022989"/>
    </source>
</evidence>
<feature type="transmembrane region" description="Helical" evidence="5">
    <location>
        <begin position="376"/>
        <end position="396"/>
    </location>
</feature>
<feature type="chain" id="PRO_5012616283" description="Membrane transporter protein" evidence="6">
    <location>
        <begin position="16"/>
        <end position="447"/>
    </location>
</feature>
<evidence type="ECO:0000256" key="6">
    <source>
        <dbReference type="SAM" id="SignalP"/>
    </source>
</evidence>
<evidence type="ECO:0000256" key="5">
    <source>
        <dbReference type="SAM" id="Phobius"/>
    </source>
</evidence>
<dbReference type="InterPro" id="IPR002781">
    <property type="entry name" value="TM_pro_TauE-like"/>
</dbReference>
<feature type="transmembrane region" description="Helical" evidence="5">
    <location>
        <begin position="119"/>
        <end position="141"/>
    </location>
</feature>
<evidence type="ECO:0000256" key="1">
    <source>
        <dbReference type="ARBA" id="ARBA00004141"/>
    </source>
</evidence>
<evidence type="ECO:0000313" key="7">
    <source>
        <dbReference type="EMBL" id="OMJ81537.1"/>
    </source>
</evidence>
<proteinExistence type="predicted"/>
<dbReference type="GO" id="GO:0016020">
    <property type="term" value="C:membrane"/>
    <property type="evidence" value="ECO:0007669"/>
    <property type="project" value="UniProtKB-SubCell"/>
</dbReference>
<dbReference type="EMBL" id="MPUH01000376">
    <property type="protein sequence ID" value="OMJ81537.1"/>
    <property type="molecule type" value="Genomic_DNA"/>
</dbReference>
<evidence type="ECO:0000313" key="8">
    <source>
        <dbReference type="Proteomes" id="UP000187209"/>
    </source>
</evidence>
<dbReference type="GO" id="GO:0031464">
    <property type="term" value="C:Cul4A-RING E3 ubiquitin ligase complex"/>
    <property type="evidence" value="ECO:0007669"/>
    <property type="project" value="TreeGrafter"/>
</dbReference>
<feature type="signal peptide" evidence="6">
    <location>
        <begin position="1"/>
        <end position="15"/>
    </location>
</feature>
<dbReference type="AlphaFoldDB" id="A0A1R2BY33"/>
<dbReference type="Pfam" id="PF01925">
    <property type="entry name" value="TauE"/>
    <property type="match status" value="1"/>
</dbReference>
<organism evidence="7 8">
    <name type="scientific">Stentor coeruleus</name>
    <dbReference type="NCBI Taxonomy" id="5963"/>
    <lineage>
        <taxon>Eukaryota</taxon>
        <taxon>Sar</taxon>
        <taxon>Alveolata</taxon>
        <taxon>Ciliophora</taxon>
        <taxon>Postciliodesmatophora</taxon>
        <taxon>Heterotrichea</taxon>
        <taxon>Heterotrichida</taxon>
        <taxon>Stentoridae</taxon>
        <taxon>Stentor</taxon>
    </lineage>
</organism>
<dbReference type="OrthoDB" id="301723at2759"/>
<sequence length="447" mass="48770">MRIIVLLLILVLASAESCQKDEDCAKYYFCNVGTCKHKHLFPLEGMEILGTVLVFVCSALANAAGQGGGPLMSLILLVLFNYDTYVALPMVQLIILGGSGIGFILRVPMRHPTRPRPVIDYYILALFTPPLLVGASIGVILGLIFPAWLILALLTLVLIYITYASATVSVKIFRKENAERAKVAEQNLIAEDEDKPTIVDESSIEITPDLKKIIDSEKRWFPLVPIFIFILVYSFAVFTSFLRGSSNHPSIIGVTQCTPAYWIMNLLIFAGFGVFTILVTCYIVYNTRKKINLGYNFDSYDIIWKCRPLTVCIIFGLLAGIGASLLSFGGALILAPVMLKIGLRPEVSAGTSTAIIVLTASISIIQYAIAGKLEMVYGLWFFGFSLLGSAIGISVVKGIVNKFKRGSIMVIVLTILMGLCAILIPAYGIVDMASKGTTDIGFRPYCS</sequence>
<protein>
    <recommendedName>
        <fullName evidence="9">Membrane transporter protein</fullName>
    </recommendedName>
</protein>
<accession>A0A1R2BY33</accession>
<name>A0A1R2BY33_9CILI</name>
<feature type="transmembrane region" description="Helical" evidence="5">
    <location>
        <begin position="147"/>
        <end position="170"/>
    </location>
</feature>
<keyword evidence="6" id="KW-0732">Signal</keyword>
<dbReference type="PANTHER" id="PTHR14255">
    <property type="entry name" value="CEREBLON"/>
    <property type="match status" value="1"/>
</dbReference>
<feature type="transmembrane region" description="Helical" evidence="5">
    <location>
        <begin position="306"/>
        <end position="335"/>
    </location>
</feature>
<dbReference type="GO" id="GO:0016567">
    <property type="term" value="P:protein ubiquitination"/>
    <property type="evidence" value="ECO:0007669"/>
    <property type="project" value="TreeGrafter"/>
</dbReference>
<comment type="caution">
    <text evidence="7">The sequence shown here is derived from an EMBL/GenBank/DDBJ whole genome shotgun (WGS) entry which is preliminary data.</text>
</comment>
<dbReference type="PANTHER" id="PTHR14255:SF3">
    <property type="entry name" value="SULFITE EXPORTER TAUE_SAFE FAMILY PROTEIN 5-RELATED"/>
    <property type="match status" value="1"/>
</dbReference>
<feature type="transmembrane region" description="Helical" evidence="5">
    <location>
        <begin position="408"/>
        <end position="430"/>
    </location>
</feature>
<evidence type="ECO:0008006" key="9">
    <source>
        <dbReference type="Google" id="ProtNLM"/>
    </source>
</evidence>
<comment type="subcellular location">
    <subcellularLocation>
        <location evidence="1">Membrane</location>
        <topology evidence="1">Multi-pass membrane protein</topology>
    </subcellularLocation>
</comment>
<keyword evidence="4 5" id="KW-0472">Membrane</keyword>
<feature type="transmembrane region" description="Helical" evidence="5">
    <location>
        <begin position="220"/>
        <end position="242"/>
    </location>
</feature>
<reference evidence="7 8" key="1">
    <citation type="submission" date="2016-11" db="EMBL/GenBank/DDBJ databases">
        <title>The macronuclear genome of Stentor coeruleus: a giant cell with tiny introns.</title>
        <authorList>
            <person name="Slabodnick M."/>
            <person name="Ruby J.G."/>
            <person name="Reiff S.B."/>
            <person name="Swart E.C."/>
            <person name="Gosai S."/>
            <person name="Prabakaran S."/>
            <person name="Witkowska E."/>
            <person name="Larue G.E."/>
            <person name="Fisher S."/>
            <person name="Freeman R.M."/>
            <person name="Gunawardena J."/>
            <person name="Chu W."/>
            <person name="Stover N.A."/>
            <person name="Gregory B.D."/>
            <person name="Nowacki M."/>
            <person name="Derisi J."/>
            <person name="Roy S.W."/>
            <person name="Marshall W.F."/>
            <person name="Sood P."/>
        </authorList>
    </citation>
    <scope>NUCLEOTIDE SEQUENCE [LARGE SCALE GENOMIC DNA]</scope>
    <source>
        <strain evidence="7">WM001</strain>
    </source>
</reference>
<feature type="transmembrane region" description="Helical" evidence="5">
    <location>
        <begin position="262"/>
        <end position="285"/>
    </location>
</feature>
<evidence type="ECO:0000256" key="4">
    <source>
        <dbReference type="ARBA" id="ARBA00023136"/>
    </source>
</evidence>
<feature type="transmembrane region" description="Helical" evidence="5">
    <location>
        <begin position="86"/>
        <end position="107"/>
    </location>
</feature>
<keyword evidence="2 5" id="KW-0812">Transmembrane</keyword>
<keyword evidence="3 5" id="KW-1133">Transmembrane helix</keyword>
<keyword evidence="8" id="KW-1185">Reference proteome</keyword>
<evidence type="ECO:0000256" key="2">
    <source>
        <dbReference type="ARBA" id="ARBA00022692"/>
    </source>
</evidence>
<feature type="transmembrane region" description="Helical" evidence="5">
    <location>
        <begin position="347"/>
        <end position="369"/>
    </location>
</feature>
<gene>
    <name evidence="7" type="ORF">SteCoe_17943</name>
</gene>
<dbReference type="Proteomes" id="UP000187209">
    <property type="component" value="Unassembled WGS sequence"/>
</dbReference>